<dbReference type="AlphaFoldDB" id="A0A4S4BFW6"/>
<dbReference type="RefSeq" id="WP_136373529.1">
    <property type="nucleotide sequence ID" value="NZ_SSOB01000059.1"/>
</dbReference>
<name>A0A4S4BFW6_9BACL</name>
<dbReference type="EMBL" id="SSOB01000059">
    <property type="protein sequence ID" value="THF73265.1"/>
    <property type="molecule type" value="Genomic_DNA"/>
</dbReference>
<reference evidence="1 2" key="1">
    <citation type="submission" date="2019-04" db="EMBL/GenBank/DDBJ databases">
        <title>Cohnella sp. nov. isolated from preserved vegetables.</title>
        <authorList>
            <person name="Lin S.-Y."/>
            <person name="Hung M.-H."/>
            <person name="Young C.-C."/>
        </authorList>
    </citation>
    <scope>NUCLEOTIDE SEQUENCE [LARGE SCALE GENOMIC DNA]</scope>
    <source>
        <strain evidence="1 2">CC-MHH1044</strain>
    </source>
</reference>
<dbReference type="Proteomes" id="UP000310636">
    <property type="component" value="Unassembled WGS sequence"/>
</dbReference>
<dbReference type="OrthoDB" id="2641610at2"/>
<comment type="caution">
    <text evidence="1">The sequence shown here is derived from an EMBL/GenBank/DDBJ whole genome shotgun (WGS) entry which is preliminary data.</text>
</comment>
<protein>
    <submittedName>
        <fullName evidence="1">Uncharacterized protein</fullName>
    </submittedName>
</protein>
<accession>A0A4S4BFW6</accession>
<gene>
    <name evidence="1" type="ORF">E6C55_30030</name>
</gene>
<evidence type="ECO:0000313" key="2">
    <source>
        <dbReference type="Proteomes" id="UP000310636"/>
    </source>
</evidence>
<proteinExistence type="predicted"/>
<keyword evidence="2" id="KW-1185">Reference proteome</keyword>
<evidence type="ECO:0000313" key="1">
    <source>
        <dbReference type="EMBL" id="THF73265.1"/>
    </source>
</evidence>
<organism evidence="1 2">
    <name type="scientific">Cohnella fermenti</name>
    <dbReference type="NCBI Taxonomy" id="2565925"/>
    <lineage>
        <taxon>Bacteria</taxon>
        <taxon>Bacillati</taxon>
        <taxon>Bacillota</taxon>
        <taxon>Bacilli</taxon>
        <taxon>Bacillales</taxon>
        <taxon>Paenibacillaceae</taxon>
        <taxon>Cohnella</taxon>
    </lineage>
</organism>
<sequence>MTRLLDARTSQNSSFAGSLAIPLLPVDQDQLFAVVGLNCLQPTGVVRAQFGATVSIQYEPGGIRNVTLSVYRQIMLGEVPLGASALVYTATLSELTQQDSVVRVFTVVGSDYDIQTPNVCLVKYTAYVRGDTAGLVRTGPESFDASLYCD</sequence>